<gene>
    <name evidence="1" type="ORF">AAIA72_14635</name>
</gene>
<name>A0AB39UW85_9GAMM</name>
<proteinExistence type="predicted"/>
<dbReference type="RefSeq" id="WP_369601037.1">
    <property type="nucleotide sequence ID" value="NZ_CP154858.1"/>
</dbReference>
<dbReference type="EMBL" id="CP154858">
    <property type="protein sequence ID" value="XDT72016.1"/>
    <property type="molecule type" value="Genomic_DNA"/>
</dbReference>
<dbReference type="KEGG" id="tcd:AAIA72_14635"/>
<accession>A0AB39UW85</accession>
<reference evidence="1" key="1">
    <citation type="submission" date="2024-05" db="EMBL/GenBank/DDBJ databases">
        <title>Genome sequencing of novel strain.</title>
        <authorList>
            <person name="Ganbat D."/>
            <person name="Ganbat S."/>
            <person name="Lee S.-J."/>
        </authorList>
    </citation>
    <scope>NUCLEOTIDE SEQUENCE</scope>
    <source>
        <strain evidence="1">SMD15-11</strain>
    </source>
</reference>
<evidence type="ECO:0000313" key="1">
    <source>
        <dbReference type="EMBL" id="XDT72016.1"/>
    </source>
</evidence>
<sequence>MDYQPAFAELEYEHKKRKTRYRGLKKNTNRLATLAALANLMMGDDFCCPHRAIAPEMRLQGAEWAENR</sequence>
<dbReference type="AlphaFoldDB" id="A0AB39UW85"/>
<organism evidence="1">
    <name type="scientific">Thermohahella caldifontis</name>
    <dbReference type="NCBI Taxonomy" id="3142973"/>
    <lineage>
        <taxon>Bacteria</taxon>
        <taxon>Pseudomonadati</taxon>
        <taxon>Pseudomonadota</taxon>
        <taxon>Gammaproteobacteria</taxon>
        <taxon>Oceanospirillales</taxon>
        <taxon>Hahellaceae</taxon>
        <taxon>Thermohahella</taxon>
    </lineage>
</organism>
<protein>
    <submittedName>
        <fullName evidence="1">Uncharacterized protein</fullName>
    </submittedName>
</protein>